<keyword evidence="2" id="KW-1185">Reference proteome</keyword>
<evidence type="ECO:0000313" key="1">
    <source>
        <dbReference type="EMBL" id="SAK96769.1"/>
    </source>
</evidence>
<reference evidence="1" key="1">
    <citation type="submission" date="2016-01" db="EMBL/GenBank/DDBJ databases">
        <authorList>
            <person name="Peeters C."/>
        </authorList>
    </citation>
    <scope>NUCLEOTIDE SEQUENCE [LARGE SCALE GENOMIC DNA]</scope>
    <source>
        <strain evidence="1">LMG 29325</strain>
    </source>
</reference>
<accession>A0A158DQ64</accession>
<name>A0A158DQ64_9BURK</name>
<dbReference type="EMBL" id="FCOJ02000112">
    <property type="protein sequence ID" value="SAK96769.1"/>
    <property type="molecule type" value="Genomic_DNA"/>
</dbReference>
<dbReference type="OrthoDB" id="8777622at2"/>
<sequence length="279" mass="32027">MAELNGPPSLTPAKPVREPVASLADLLAMETPASLQELRDELRERERLRLIREYEAAFFASRRRDAFLLSEVLAERGVPPCFRIERRYKADSLTPAQRFDLVAHDLQWLAATYPEHKGKGGHAEMLTGKGDRWLRVAEYYGSLKSQSGDVWMIVRQLQLDEEQQWECLALRSMKIKRAAAGLKRRQTTLKKALRARHLKKVTDWRGLAPNPVYARRELVWVCGEMTGGSPTKAARLYRMWTGNAITRQLANDDLQWLRLKVPEARQPRREPDDEEGGDV</sequence>
<proteinExistence type="predicted"/>
<comment type="caution">
    <text evidence="1">The sequence shown here is derived from an EMBL/GenBank/DDBJ whole genome shotgun (WGS) entry which is preliminary data.</text>
</comment>
<dbReference type="AlphaFoldDB" id="A0A158DQ64"/>
<protein>
    <submittedName>
        <fullName evidence="1">Uncharacterized protein</fullName>
    </submittedName>
</protein>
<evidence type="ECO:0000313" key="2">
    <source>
        <dbReference type="Proteomes" id="UP000054596"/>
    </source>
</evidence>
<organism evidence="1 2">
    <name type="scientific">Caballeronia glebae</name>
    <dbReference type="NCBI Taxonomy" id="1777143"/>
    <lineage>
        <taxon>Bacteria</taxon>
        <taxon>Pseudomonadati</taxon>
        <taxon>Pseudomonadota</taxon>
        <taxon>Betaproteobacteria</taxon>
        <taxon>Burkholderiales</taxon>
        <taxon>Burkholderiaceae</taxon>
        <taxon>Caballeronia</taxon>
    </lineage>
</organism>
<gene>
    <name evidence="1" type="ORF">AWB82_07069</name>
</gene>
<dbReference type="Proteomes" id="UP000054596">
    <property type="component" value="Unassembled WGS sequence"/>
</dbReference>
<dbReference type="RefSeq" id="WP_086973936.1">
    <property type="nucleotide sequence ID" value="NZ_FCOJ02000112.1"/>
</dbReference>